<keyword evidence="2" id="KW-1185">Reference proteome</keyword>
<accession>A0A840QDJ3</accession>
<gene>
    <name evidence="1" type="ORF">BJ970_005404</name>
</gene>
<dbReference type="AlphaFoldDB" id="A0A840QDJ3"/>
<comment type="caution">
    <text evidence="1">The sequence shown here is derived from an EMBL/GenBank/DDBJ whole genome shotgun (WGS) entry which is preliminary data.</text>
</comment>
<dbReference type="Proteomes" id="UP000584374">
    <property type="component" value="Unassembled WGS sequence"/>
</dbReference>
<sequence>MSQPGPHDRPGSLDEVAQQQLIQEIGRVVVRALPPGWQEATVEYRELGDHHELVAQLLAPNGTAVPLAAPADVPELFVRLRNGMYQPDRGTWVSALYRLQRPGSYTVDFNSDYEPNWRIAPPPEAFADELRRYPRPAAVTPEWLATQAGGGDGEQGLRTAEVFDDDGRPITERPEVNPTERDQVVEYLEQAPIVLAARSYDTDRLDPNRSPAVPMTFHTDGSWIWPGAVGYYLRQHGVAPEAELLAHIRSRGFRLPEVDEPVREQAVAVITGEWRG</sequence>
<name>A0A840QDJ3_9PSEU</name>
<evidence type="ECO:0000313" key="1">
    <source>
        <dbReference type="EMBL" id="MBB5157870.1"/>
    </source>
</evidence>
<reference evidence="1 2" key="1">
    <citation type="submission" date="2020-08" db="EMBL/GenBank/DDBJ databases">
        <title>Sequencing the genomes of 1000 actinobacteria strains.</title>
        <authorList>
            <person name="Klenk H.-P."/>
        </authorList>
    </citation>
    <scope>NUCLEOTIDE SEQUENCE [LARGE SCALE GENOMIC DNA]</scope>
    <source>
        <strain evidence="1 2">DSM 45584</strain>
    </source>
</reference>
<dbReference type="SUPFAM" id="SSF160424">
    <property type="entry name" value="BH3703-like"/>
    <property type="match status" value="1"/>
</dbReference>
<proteinExistence type="predicted"/>
<dbReference type="RefSeq" id="WP_184728719.1">
    <property type="nucleotide sequence ID" value="NZ_JACHIW010000001.1"/>
</dbReference>
<dbReference type="EMBL" id="JACHIW010000001">
    <property type="protein sequence ID" value="MBB5157870.1"/>
    <property type="molecule type" value="Genomic_DNA"/>
</dbReference>
<dbReference type="InterPro" id="IPR036170">
    <property type="entry name" value="YezG-like_sf"/>
</dbReference>
<evidence type="ECO:0008006" key="3">
    <source>
        <dbReference type="Google" id="ProtNLM"/>
    </source>
</evidence>
<organism evidence="1 2">
    <name type="scientific">Saccharopolyspora phatthalungensis</name>
    <dbReference type="NCBI Taxonomy" id="664693"/>
    <lineage>
        <taxon>Bacteria</taxon>
        <taxon>Bacillati</taxon>
        <taxon>Actinomycetota</taxon>
        <taxon>Actinomycetes</taxon>
        <taxon>Pseudonocardiales</taxon>
        <taxon>Pseudonocardiaceae</taxon>
        <taxon>Saccharopolyspora</taxon>
    </lineage>
</organism>
<protein>
    <recommendedName>
        <fullName evidence="3">Ferredoxin</fullName>
    </recommendedName>
</protein>
<evidence type="ECO:0000313" key="2">
    <source>
        <dbReference type="Proteomes" id="UP000584374"/>
    </source>
</evidence>